<evidence type="ECO:0000256" key="9">
    <source>
        <dbReference type="ARBA" id="ARBA00022840"/>
    </source>
</evidence>
<dbReference type="Gene3D" id="3.90.870.10">
    <property type="entry name" value="DHBP synthase"/>
    <property type="match status" value="1"/>
</dbReference>
<evidence type="ECO:0000256" key="5">
    <source>
        <dbReference type="ARBA" id="ARBA00022679"/>
    </source>
</evidence>
<feature type="domain" description="YrdC-like" evidence="12">
    <location>
        <begin position="6"/>
        <end position="205"/>
    </location>
</feature>
<evidence type="ECO:0000313" key="13">
    <source>
        <dbReference type="EMBL" id="QEC72607.1"/>
    </source>
</evidence>
<dbReference type="PROSITE" id="PS51163">
    <property type="entry name" value="YRDC"/>
    <property type="match status" value="1"/>
</dbReference>
<dbReference type="PANTHER" id="PTHR17490">
    <property type="entry name" value="SUA5"/>
    <property type="match status" value="1"/>
</dbReference>
<dbReference type="InterPro" id="IPR050156">
    <property type="entry name" value="TC-AMP_synthase_SUA5"/>
</dbReference>
<dbReference type="GO" id="GO:0005524">
    <property type="term" value="F:ATP binding"/>
    <property type="evidence" value="ECO:0007669"/>
    <property type="project" value="UniProtKB-KW"/>
</dbReference>
<evidence type="ECO:0000256" key="1">
    <source>
        <dbReference type="ARBA" id="ARBA00004496"/>
    </source>
</evidence>
<organism evidence="13 14">
    <name type="scientific">Arachidicoccus ginsenosidivorans</name>
    <dbReference type="NCBI Taxonomy" id="496057"/>
    <lineage>
        <taxon>Bacteria</taxon>
        <taxon>Pseudomonadati</taxon>
        <taxon>Bacteroidota</taxon>
        <taxon>Chitinophagia</taxon>
        <taxon>Chitinophagales</taxon>
        <taxon>Chitinophagaceae</taxon>
        <taxon>Arachidicoccus</taxon>
    </lineage>
</organism>
<dbReference type="GO" id="GO:0006450">
    <property type="term" value="P:regulation of translational fidelity"/>
    <property type="evidence" value="ECO:0007669"/>
    <property type="project" value="TreeGrafter"/>
</dbReference>
<evidence type="ECO:0000313" key="14">
    <source>
        <dbReference type="Proteomes" id="UP000321291"/>
    </source>
</evidence>
<dbReference type="RefSeq" id="WP_146783338.1">
    <property type="nucleotide sequence ID" value="NZ_CP042434.1"/>
</dbReference>
<evidence type="ECO:0000256" key="11">
    <source>
        <dbReference type="ARBA" id="ARBA00048366"/>
    </source>
</evidence>
<keyword evidence="4" id="KW-0963">Cytoplasm</keyword>
<name>A0A5B8VM48_9BACT</name>
<dbReference type="GO" id="GO:0061710">
    <property type="term" value="F:L-threonylcarbamoyladenylate synthase"/>
    <property type="evidence" value="ECO:0007669"/>
    <property type="project" value="UniProtKB-EC"/>
</dbReference>
<evidence type="ECO:0000256" key="10">
    <source>
        <dbReference type="ARBA" id="ARBA00029774"/>
    </source>
</evidence>
<dbReference type="Proteomes" id="UP000321291">
    <property type="component" value="Chromosome"/>
</dbReference>
<keyword evidence="9" id="KW-0067">ATP-binding</keyword>
<dbReference type="GO" id="GO:0003725">
    <property type="term" value="F:double-stranded RNA binding"/>
    <property type="evidence" value="ECO:0007669"/>
    <property type="project" value="InterPro"/>
</dbReference>
<gene>
    <name evidence="13" type="ORF">FSB73_13885</name>
</gene>
<dbReference type="GO" id="GO:0000049">
    <property type="term" value="F:tRNA binding"/>
    <property type="evidence" value="ECO:0007669"/>
    <property type="project" value="TreeGrafter"/>
</dbReference>
<dbReference type="GO" id="GO:0008033">
    <property type="term" value="P:tRNA processing"/>
    <property type="evidence" value="ECO:0007669"/>
    <property type="project" value="UniProtKB-KW"/>
</dbReference>
<dbReference type="PANTHER" id="PTHR17490:SF16">
    <property type="entry name" value="THREONYLCARBAMOYL-AMP SYNTHASE"/>
    <property type="match status" value="1"/>
</dbReference>
<dbReference type="OrthoDB" id="9814580at2"/>
<evidence type="ECO:0000256" key="4">
    <source>
        <dbReference type="ARBA" id="ARBA00022490"/>
    </source>
</evidence>
<keyword evidence="5" id="KW-0808">Transferase</keyword>
<keyword evidence="14" id="KW-1185">Reference proteome</keyword>
<keyword evidence="8" id="KW-0547">Nucleotide-binding</keyword>
<dbReference type="SUPFAM" id="SSF55821">
    <property type="entry name" value="YrdC/RibB"/>
    <property type="match status" value="1"/>
</dbReference>
<dbReference type="EC" id="2.7.7.87" evidence="3"/>
<dbReference type="Pfam" id="PF01300">
    <property type="entry name" value="Sua5_yciO_yrdC"/>
    <property type="match status" value="1"/>
</dbReference>
<dbReference type="AlphaFoldDB" id="A0A5B8VM48"/>
<accession>A0A5B8VM48</accession>
<evidence type="ECO:0000256" key="8">
    <source>
        <dbReference type="ARBA" id="ARBA00022741"/>
    </source>
</evidence>
<reference evidence="13 14" key="1">
    <citation type="journal article" date="2017" name="Int. J. Syst. Evol. Microbiol.">
        <title>Arachidicoccus ginsenosidivorans sp. nov., with ginsenoside-converting activity isolated from ginseng cultivating soil.</title>
        <authorList>
            <person name="Siddiqi M.Z."/>
            <person name="Aslam Z."/>
            <person name="Im W.T."/>
        </authorList>
    </citation>
    <scope>NUCLEOTIDE SEQUENCE [LARGE SCALE GENOMIC DNA]</scope>
    <source>
        <strain evidence="13 14">Gsoil 809</strain>
    </source>
</reference>
<comment type="catalytic activity">
    <reaction evidence="11">
        <text>L-threonine + hydrogencarbonate + ATP = L-threonylcarbamoyladenylate + diphosphate + H2O</text>
        <dbReference type="Rhea" id="RHEA:36407"/>
        <dbReference type="ChEBI" id="CHEBI:15377"/>
        <dbReference type="ChEBI" id="CHEBI:17544"/>
        <dbReference type="ChEBI" id="CHEBI:30616"/>
        <dbReference type="ChEBI" id="CHEBI:33019"/>
        <dbReference type="ChEBI" id="CHEBI:57926"/>
        <dbReference type="ChEBI" id="CHEBI:73682"/>
        <dbReference type="EC" id="2.7.7.87"/>
    </reaction>
</comment>
<dbReference type="EMBL" id="CP042434">
    <property type="protein sequence ID" value="QEC72607.1"/>
    <property type="molecule type" value="Genomic_DNA"/>
</dbReference>
<dbReference type="GO" id="GO:0005737">
    <property type="term" value="C:cytoplasm"/>
    <property type="evidence" value="ECO:0007669"/>
    <property type="project" value="UniProtKB-SubCell"/>
</dbReference>
<evidence type="ECO:0000256" key="7">
    <source>
        <dbReference type="ARBA" id="ARBA00022695"/>
    </source>
</evidence>
<proteinExistence type="inferred from homology"/>
<sequence length="205" mass="22806">MVKDFAIDLEQCLNCLKGDGIFLYPTDTVWGLGADATNEAAAQRIMHLKNRPVNKSFVILVADERQLAQYVKNIDSRIMTYLDQFSKPTTVIYPGAHGLAPTVMADDGSVAIRICKDGFCQQVLRQSGKPLISTSANLSGQPTPTLFAEIDPLVIKGVDYVVRHRQQDMQRAAPSTIIKWHPEWLSQNENDAKNPEKSPIEIIRA</sequence>
<protein>
    <recommendedName>
        <fullName evidence="10">L-threonylcarbamoyladenylate synthase</fullName>
        <ecNumber evidence="3">2.7.7.87</ecNumber>
    </recommendedName>
    <alternativeName>
        <fullName evidence="10">L-threonylcarbamoyladenylate synthase</fullName>
    </alternativeName>
</protein>
<keyword evidence="7" id="KW-0548">Nucleotidyltransferase</keyword>
<keyword evidence="6" id="KW-0819">tRNA processing</keyword>
<evidence type="ECO:0000259" key="12">
    <source>
        <dbReference type="PROSITE" id="PS51163"/>
    </source>
</evidence>
<comment type="subcellular location">
    <subcellularLocation>
        <location evidence="1">Cytoplasm</location>
    </subcellularLocation>
</comment>
<dbReference type="KEGG" id="agi:FSB73_13885"/>
<evidence type="ECO:0000256" key="2">
    <source>
        <dbReference type="ARBA" id="ARBA00007663"/>
    </source>
</evidence>
<comment type="similarity">
    <text evidence="2">Belongs to the SUA5 family.</text>
</comment>
<dbReference type="NCBIfam" id="TIGR00057">
    <property type="entry name" value="L-threonylcarbamoyladenylate synthase"/>
    <property type="match status" value="1"/>
</dbReference>
<dbReference type="InterPro" id="IPR006070">
    <property type="entry name" value="Sua5-like_dom"/>
</dbReference>
<evidence type="ECO:0000256" key="6">
    <source>
        <dbReference type="ARBA" id="ARBA00022694"/>
    </source>
</evidence>
<dbReference type="InterPro" id="IPR017945">
    <property type="entry name" value="DHBP_synth_RibB-like_a/b_dom"/>
</dbReference>
<evidence type="ECO:0000256" key="3">
    <source>
        <dbReference type="ARBA" id="ARBA00012584"/>
    </source>
</evidence>